<dbReference type="HOGENOM" id="CLU_136197_0_1_11"/>
<evidence type="ECO:0000256" key="7">
    <source>
        <dbReference type="ARBA" id="ARBA00023065"/>
    </source>
</evidence>
<comment type="pathway">
    <text evidence="10">Cofactor biosynthesis; adenosylcobalamin biosynthesis.</text>
</comment>
<dbReference type="GO" id="GO:0009236">
    <property type="term" value="P:cobalamin biosynthetic process"/>
    <property type="evidence" value="ECO:0007669"/>
    <property type="project" value="UniProtKB-UniRule"/>
</dbReference>
<evidence type="ECO:0000256" key="8">
    <source>
        <dbReference type="ARBA" id="ARBA00023136"/>
    </source>
</evidence>
<evidence type="ECO:0000256" key="9">
    <source>
        <dbReference type="ARBA" id="ARBA00023285"/>
    </source>
</evidence>
<evidence type="ECO:0000313" key="13">
    <source>
        <dbReference type="Proteomes" id="UP000014417"/>
    </source>
</evidence>
<comment type="function">
    <text evidence="10">Part of the energy-coupling factor (ECF) transporter complex CbiMNOQ involved in cobalt import.</text>
</comment>
<protein>
    <recommendedName>
        <fullName evidence="10">Cobalt transport protein CbiN</fullName>
    </recommendedName>
    <alternativeName>
        <fullName evidence="10">Energy-coupling factor transporter probable substrate-capture protein CbiN</fullName>
        <shortName evidence="10">ECF transporter S component CbiN</shortName>
    </alternativeName>
</protein>
<comment type="similarity">
    <text evidence="10">Belongs to the CbiN family.</text>
</comment>
<gene>
    <name evidence="10" type="primary">cbiN</name>
    <name evidence="12" type="ORF">HMPREF9306_02092</name>
</gene>
<dbReference type="Pfam" id="PF02553">
    <property type="entry name" value="CbiN"/>
    <property type="match status" value="1"/>
</dbReference>
<keyword evidence="1 10" id="KW-0171">Cobalt transport</keyword>
<dbReference type="HAMAP" id="MF_00330">
    <property type="entry name" value="CbiN"/>
    <property type="match status" value="1"/>
</dbReference>
<dbReference type="NCBIfam" id="NF002780">
    <property type="entry name" value="PRK02898.1"/>
    <property type="match status" value="1"/>
</dbReference>
<keyword evidence="6 10" id="KW-1133">Transmembrane helix</keyword>
<evidence type="ECO:0000256" key="4">
    <source>
        <dbReference type="ARBA" id="ARBA00022573"/>
    </source>
</evidence>
<dbReference type="OrthoDB" id="1551318at2"/>
<evidence type="ECO:0000256" key="1">
    <source>
        <dbReference type="ARBA" id="ARBA00022426"/>
    </source>
</evidence>
<evidence type="ECO:0000313" key="12">
    <source>
        <dbReference type="EMBL" id="EPD32520.1"/>
    </source>
</evidence>
<feature type="transmembrane region" description="Helical" evidence="10">
    <location>
        <begin position="7"/>
        <end position="29"/>
    </location>
</feature>
<keyword evidence="2 10" id="KW-0813">Transport</keyword>
<reference evidence="12 13" key="1">
    <citation type="submission" date="2013-04" db="EMBL/GenBank/DDBJ databases">
        <title>The Genome Sequence of Propionimicrobium lymphophilum ACS-093-V-SCH5.</title>
        <authorList>
            <consortium name="The Broad Institute Genomics Platform"/>
            <person name="Earl A."/>
            <person name="Ward D."/>
            <person name="Feldgarden M."/>
            <person name="Gevers D."/>
            <person name="Saerens B."/>
            <person name="Vaneechoutte M."/>
            <person name="Walker B."/>
            <person name="Young S."/>
            <person name="Zeng Q."/>
            <person name="Gargeya S."/>
            <person name="Fitzgerald M."/>
            <person name="Haas B."/>
            <person name="Abouelleil A."/>
            <person name="Allen A.W."/>
            <person name="Alvarado L."/>
            <person name="Arachchi H.M."/>
            <person name="Berlin A.M."/>
            <person name="Chapman S.B."/>
            <person name="Gainer-Dewar J."/>
            <person name="Goldberg J."/>
            <person name="Griggs A."/>
            <person name="Gujja S."/>
            <person name="Hansen M."/>
            <person name="Howarth C."/>
            <person name="Imamovic A."/>
            <person name="Ireland A."/>
            <person name="Larimer J."/>
            <person name="McCowan C."/>
            <person name="Murphy C."/>
            <person name="Pearson M."/>
            <person name="Poon T.W."/>
            <person name="Priest M."/>
            <person name="Roberts A."/>
            <person name="Saif S."/>
            <person name="Shea T."/>
            <person name="Sisk P."/>
            <person name="Sykes S."/>
            <person name="Wortman J."/>
            <person name="Nusbaum C."/>
            <person name="Birren B."/>
        </authorList>
    </citation>
    <scope>NUCLEOTIDE SEQUENCE [LARGE SCALE GENOMIC DNA]</scope>
    <source>
        <strain evidence="12 13">ACS-093-V-SCH5</strain>
    </source>
</reference>
<keyword evidence="13" id="KW-1185">Reference proteome</keyword>
<dbReference type="Proteomes" id="UP000014417">
    <property type="component" value="Unassembled WGS sequence"/>
</dbReference>
<comment type="subunit">
    <text evidence="10">Forms an energy-coupling factor (ECF) transporter complex composed of an ATP-binding protein (A component, CbiO), a transmembrane protein (T component, CbiQ) and 2 possible substrate-capture proteins (S components, CbiM and CbiN) of unknown stoichimetry.</text>
</comment>
<comment type="caution">
    <text evidence="12">The sequence shown here is derived from an EMBL/GenBank/DDBJ whole genome shotgun (WGS) entry which is preliminary data.</text>
</comment>
<dbReference type="EMBL" id="AGZR01000009">
    <property type="protein sequence ID" value="EPD32520.1"/>
    <property type="molecule type" value="Genomic_DNA"/>
</dbReference>
<name>S2W2E0_9ACTN</name>
<dbReference type="GO" id="GO:0015087">
    <property type="term" value="F:cobalt ion transmembrane transporter activity"/>
    <property type="evidence" value="ECO:0007669"/>
    <property type="project" value="UniProtKB-UniRule"/>
</dbReference>
<keyword evidence="5 10" id="KW-0812">Transmembrane</keyword>
<dbReference type="PATRIC" id="fig|883161.3.peg.2084"/>
<dbReference type="PANTHER" id="PTHR38662">
    <property type="entry name" value="COBALT TRANSPORT PROTEIN CBIN"/>
    <property type="match status" value="1"/>
</dbReference>
<comment type="subcellular location">
    <subcellularLocation>
        <location evidence="10">Cell membrane</location>
        <topology evidence="10">Multi-pass membrane protein</topology>
    </subcellularLocation>
</comment>
<evidence type="ECO:0000256" key="11">
    <source>
        <dbReference type="SAM" id="MobiDB-lite"/>
    </source>
</evidence>
<evidence type="ECO:0000256" key="3">
    <source>
        <dbReference type="ARBA" id="ARBA00022475"/>
    </source>
</evidence>
<dbReference type="RefSeq" id="WP_016456895.1">
    <property type="nucleotide sequence ID" value="NZ_KE150269.1"/>
</dbReference>
<dbReference type="STRING" id="883161.HMPREF9306_02092"/>
<keyword evidence="9 10" id="KW-0170">Cobalt</keyword>
<dbReference type="AlphaFoldDB" id="S2W2E0"/>
<dbReference type="InterPro" id="IPR003705">
    <property type="entry name" value="CbiN"/>
</dbReference>
<dbReference type="PANTHER" id="PTHR38662:SF1">
    <property type="entry name" value="COBALT TRANSPORT PROTEIN CBIN"/>
    <property type="match status" value="1"/>
</dbReference>
<evidence type="ECO:0000256" key="6">
    <source>
        <dbReference type="ARBA" id="ARBA00022989"/>
    </source>
</evidence>
<keyword evidence="4 10" id="KW-0169">Cobalamin biosynthesis</keyword>
<evidence type="ECO:0000256" key="10">
    <source>
        <dbReference type="HAMAP-Rule" id="MF_00330"/>
    </source>
</evidence>
<keyword evidence="7 10" id="KW-0406">Ion transport</keyword>
<accession>S2W2E0</accession>
<keyword evidence="3 10" id="KW-1003">Cell membrane</keyword>
<dbReference type="GO" id="GO:0005886">
    <property type="term" value="C:plasma membrane"/>
    <property type="evidence" value="ECO:0007669"/>
    <property type="project" value="UniProtKB-SubCell"/>
</dbReference>
<sequence length="134" mass="13675">MSKKSKNIWINLGLIAAVIVIFVISFSVAPKEGSEEGEAFGGTDSVVTEQIEESGYEPWFSPIFEPGSGEIESGLFALQAALGAGIAGFALGNLRGRKKAAEELTPASATKGAATNGGARGLLTPGADTASSEE</sequence>
<keyword evidence="8 10" id="KW-0472">Membrane</keyword>
<evidence type="ECO:0000256" key="5">
    <source>
        <dbReference type="ARBA" id="ARBA00022692"/>
    </source>
</evidence>
<proteinExistence type="inferred from homology"/>
<feature type="transmembrane region" description="Helical" evidence="10">
    <location>
        <begin position="74"/>
        <end position="94"/>
    </location>
</feature>
<evidence type="ECO:0000256" key="2">
    <source>
        <dbReference type="ARBA" id="ARBA00022448"/>
    </source>
</evidence>
<feature type="region of interest" description="Disordered" evidence="11">
    <location>
        <begin position="102"/>
        <end position="134"/>
    </location>
</feature>
<organism evidence="12 13">
    <name type="scientific">Propionimicrobium lymphophilum ACS-093-V-SCH5</name>
    <dbReference type="NCBI Taxonomy" id="883161"/>
    <lineage>
        <taxon>Bacteria</taxon>
        <taxon>Bacillati</taxon>
        <taxon>Actinomycetota</taxon>
        <taxon>Actinomycetes</taxon>
        <taxon>Propionibacteriales</taxon>
        <taxon>Propionibacteriaceae</taxon>
        <taxon>Propionimicrobium</taxon>
    </lineage>
</organism>
<dbReference type="UniPathway" id="UPA00148"/>